<comment type="subcellular location">
    <subcellularLocation>
        <location evidence="1">Cell envelope</location>
    </subcellularLocation>
</comment>
<dbReference type="EMBL" id="JACCBB010000001">
    <property type="protein sequence ID" value="NYD22823.1"/>
    <property type="molecule type" value="Genomic_DNA"/>
</dbReference>
<name>A0A7Y9J190_9ACTN</name>
<organism evidence="7 8">
    <name type="scientific">Kineococcus aurantiacus</name>
    <dbReference type="NCBI Taxonomy" id="37633"/>
    <lineage>
        <taxon>Bacteria</taxon>
        <taxon>Bacillati</taxon>
        <taxon>Actinomycetota</taxon>
        <taxon>Actinomycetes</taxon>
        <taxon>Kineosporiales</taxon>
        <taxon>Kineosporiaceae</taxon>
        <taxon>Kineococcus</taxon>
    </lineage>
</organism>
<evidence type="ECO:0000313" key="7">
    <source>
        <dbReference type="EMBL" id="NYD22823.1"/>
    </source>
</evidence>
<evidence type="ECO:0000256" key="5">
    <source>
        <dbReference type="SAM" id="SignalP"/>
    </source>
</evidence>
<comment type="similarity">
    <text evidence="2">Belongs to the bacterial solute-binding protein 8 family.</text>
</comment>
<dbReference type="InterPro" id="IPR051313">
    <property type="entry name" value="Bact_iron-sidero_bind"/>
</dbReference>
<dbReference type="GO" id="GO:0030288">
    <property type="term" value="C:outer membrane-bounded periplasmic space"/>
    <property type="evidence" value="ECO:0007669"/>
    <property type="project" value="TreeGrafter"/>
</dbReference>
<accession>A0A7Y9J190</accession>
<dbReference type="PROSITE" id="PS51318">
    <property type="entry name" value="TAT"/>
    <property type="match status" value="1"/>
</dbReference>
<dbReference type="Proteomes" id="UP000521922">
    <property type="component" value="Unassembled WGS sequence"/>
</dbReference>
<evidence type="ECO:0000256" key="4">
    <source>
        <dbReference type="ARBA" id="ARBA00022729"/>
    </source>
</evidence>
<dbReference type="Gene3D" id="3.40.50.1980">
    <property type="entry name" value="Nitrogenase molybdenum iron protein domain"/>
    <property type="match status" value="2"/>
</dbReference>
<protein>
    <submittedName>
        <fullName evidence="7">Iron complex transport system substrate-binding protein</fullName>
    </submittedName>
</protein>
<proteinExistence type="inferred from homology"/>
<evidence type="ECO:0000256" key="2">
    <source>
        <dbReference type="ARBA" id="ARBA00008814"/>
    </source>
</evidence>
<evidence type="ECO:0000259" key="6">
    <source>
        <dbReference type="PROSITE" id="PS50983"/>
    </source>
</evidence>
<comment type="caution">
    <text evidence="7">The sequence shown here is derived from an EMBL/GenBank/DDBJ whole genome shotgun (WGS) entry which is preliminary data.</text>
</comment>
<feature type="signal peptide" evidence="5">
    <location>
        <begin position="1"/>
        <end position="30"/>
    </location>
</feature>
<feature type="chain" id="PRO_5031399049" evidence="5">
    <location>
        <begin position="31"/>
        <end position="325"/>
    </location>
</feature>
<dbReference type="PROSITE" id="PS50983">
    <property type="entry name" value="FE_B12_PBP"/>
    <property type="match status" value="1"/>
</dbReference>
<keyword evidence="3" id="KW-0813">Transport</keyword>
<keyword evidence="4 5" id="KW-0732">Signal</keyword>
<dbReference type="PANTHER" id="PTHR30532:SF24">
    <property type="entry name" value="FERRIC ENTEROBACTIN-BINDING PERIPLASMIC PROTEIN FEPB"/>
    <property type="match status" value="1"/>
</dbReference>
<sequence length="325" mass="33770">MPSRRAVLSSATAATLTAAGLTACSPAAPAAGDAPAGAGGTAGAFPRTVEHELGTTELARRPERVVCATDGAELCSLLALGVRPVGFGQRNDPLRPWVRDLARGVPSYPLAEETNFEQLAGWAPDLVLVQRGFADTGNLATYSAVAPTVVTSFIDWRTNLEQVGRAVGREQEAAERTVATDAAVAETAAALTARARALTVRTVAAFDDGSLYVLNDQSPAGRVAAAMGLPGLPAATTDGEAVEVLSAEQLVQLESDLLVLLDFGAGRAATDALRAREAFQQLEVVRAGHVVELDEEQSNQLYFDSVLTVEPNAALLARLVTDAVA</sequence>
<dbReference type="InterPro" id="IPR006311">
    <property type="entry name" value="TAT_signal"/>
</dbReference>
<reference evidence="7 8" key="1">
    <citation type="submission" date="2020-07" db="EMBL/GenBank/DDBJ databases">
        <title>Sequencing the genomes of 1000 actinobacteria strains.</title>
        <authorList>
            <person name="Klenk H.-P."/>
        </authorList>
    </citation>
    <scope>NUCLEOTIDE SEQUENCE [LARGE SCALE GENOMIC DNA]</scope>
    <source>
        <strain evidence="7 8">DSM 7487</strain>
    </source>
</reference>
<evidence type="ECO:0000256" key="1">
    <source>
        <dbReference type="ARBA" id="ARBA00004196"/>
    </source>
</evidence>
<feature type="domain" description="Fe/B12 periplasmic-binding" evidence="6">
    <location>
        <begin position="65"/>
        <end position="324"/>
    </location>
</feature>
<dbReference type="SUPFAM" id="SSF53807">
    <property type="entry name" value="Helical backbone' metal receptor"/>
    <property type="match status" value="1"/>
</dbReference>
<dbReference type="Pfam" id="PF01497">
    <property type="entry name" value="Peripla_BP_2"/>
    <property type="match status" value="1"/>
</dbReference>
<keyword evidence="8" id="KW-1185">Reference proteome</keyword>
<dbReference type="GO" id="GO:1901678">
    <property type="term" value="P:iron coordination entity transport"/>
    <property type="evidence" value="ECO:0007669"/>
    <property type="project" value="UniProtKB-ARBA"/>
</dbReference>
<dbReference type="AlphaFoldDB" id="A0A7Y9J190"/>
<dbReference type="InterPro" id="IPR002491">
    <property type="entry name" value="ABC_transptr_periplasmic_BD"/>
</dbReference>
<evidence type="ECO:0000313" key="8">
    <source>
        <dbReference type="Proteomes" id="UP000521922"/>
    </source>
</evidence>
<gene>
    <name evidence="7" type="ORF">BJ968_002363</name>
</gene>
<evidence type="ECO:0000256" key="3">
    <source>
        <dbReference type="ARBA" id="ARBA00022448"/>
    </source>
</evidence>
<dbReference type="RefSeq" id="WP_179752080.1">
    <property type="nucleotide sequence ID" value="NZ_BAAAGN010000020.1"/>
</dbReference>
<dbReference type="PANTHER" id="PTHR30532">
    <property type="entry name" value="IRON III DICITRATE-BINDING PERIPLASMIC PROTEIN"/>
    <property type="match status" value="1"/>
</dbReference>
<dbReference type="PROSITE" id="PS51257">
    <property type="entry name" value="PROKAR_LIPOPROTEIN"/>
    <property type="match status" value="1"/>
</dbReference>